<feature type="compositionally biased region" description="Basic and acidic residues" evidence="1">
    <location>
        <begin position="39"/>
        <end position="54"/>
    </location>
</feature>
<evidence type="ECO:0000313" key="3">
    <source>
        <dbReference type="Proteomes" id="UP000184330"/>
    </source>
</evidence>
<name>A0A1L7XHH5_9HELO</name>
<evidence type="ECO:0000256" key="1">
    <source>
        <dbReference type="SAM" id="MobiDB-lite"/>
    </source>
</evidence>
<reference evidence="2 3" key="1">
    <citation type="submission" date="2016-03" db="EMBL/GenBank/DDBJ databases">
        <authorList>
            <person name="Ploux O."/>
        </authorList>
    </citation>
    <scope>NUCLEOTIDE SEQUENCE [LARGE SCALE GENOMIC DNA]</scope>
    <source>
        <strain evidence="2 3">UAMH 11012</strain>
    </source>
</reference>
<organism evidence="2 3">
    <name type="scientific">Phialocephala subalpina</name>
    <dbReference type="NCBI Taxonomy" id="576137"/>
    <lineage>
        <taxon>Eukaryota</taxon>
        <taxon>Fungi</taxon>
        <taxon>Dikarya</taxon>
        <taxon>Ascomycota</taxon>
        <taxon>Pezizomycotina</taxon>
        <taxon>Leotiomycetes</taxon>
        <taxon>Helotiales</taxon>
        <taxon>Mollisiaceae</taxon>
        <taxon>Phialocephala</taxon>
        <taxon>Phialocephala fortinii species complex</taxon>
    </lineage>
</organism>
<dbReference type="Proteomes" id="UP000184330">
    <property type="component" value="Unassembled WGS sequence"/>
</dbReference>
<dbReference type="EMBL" id="FJOG01000026">
    <property type="protein sequence ID" value="CZR64481.1"/>
    <property type="molecule type" value="Genomic_DNA"/>
</dbReference>
<sequence length="209" mass="23916">MTDYTPTTAVLKDTAFAHESAVANENAFVNENAVRKTRSEVEEKNIEPQQRPERVQQGSSLVKKLPPEIHLEIFDKLGSAGRCILGSTCTAFHELYKQKYHEEKIVVELLEILTHGRGSLGTSSYRTILCNWLVPTYVTIGEYRSFENREKRKRKWLMQVISICKDWLPPKERTGRNTDRKHDESIIPRLIDWGGKAALEVHIPSTNGL</sequence>
<dbReference type="CDD" id="cd09917">
    <property type="entry name" value="F-box_SF"/>
    <property type="match status" value="1"/>
</dbReference>
<proteinExistence type="predicted"/>
<feature type="region of interest" description="Disordered" evidence="1">
    <location>
        <begin position="39"/>
        <end position="59"/>
    </location>
</feature>
<keyword evidence="3" id="KW-1185">Reference proteome</keyword>
<dbReference type="SUPFAM" id="SSF81383">
    <property type="entry name" value="F-box domain"/>
    <property type="match status" value="1"/>
</dbReference>
<evidence type="ECO:0008006" key="4">
    <source>
        <dbReference type="Google" id="ProtNLM"/>
    </source>
</evidence>
<evidence type="ECO:0000313" key="2">
    <source>
        <dbReference type="EMBL" id="CZR64481.1"/>
    </source>
</evidence>
<protein>
    <recommendedName>
        <fullName evidence="4">F-box domain-containing protein</fullName>
    </recommendedName>
</protein>
<accession>A0A1L7XHH5</accession>
<gene>
    <name evidence="2" type="ORF">PAC_14379</name>
</gene>
<dbReference type="InterPro" id="IPR036047">
    <property type="entry name" value="F-box-like_dom_sf"/>
</dbReference>
<dbReference type="AlphaFoldDB" id="A0A1L7XHH5"/>